<dbReference type="InterPro" id="IPR025991">
    <property type="entry name" value="Chemoreceptor_zinc-bind_dom"/>
</dbReference>
<dbReference type="RefSeq" id="WP_029161861.1">
    <property type="nucleotide sequence ID" value="NZ_CP009933.1"/>
</dbReference>
<dbReference type="EMBL" id="CP009933">
    <property type="protein sequence ID" value="AKA68953.1"/>
    <property type="molecule type" value="Genomic_DNA"/>
</dbReference>
<dbReference type="Pfam" id="PF13682">
    <property type="entry name" value="CZB"/>
    <property type="match status" value="1"/>
</dbReference>
<dbReference type="HOGENOM" id="CLU_556331_0_0_9"/>
<dbReference type="AlphaFoldDB" id="A0A0E3M7L7"/>
<accession>A0A0E3M7L7</accession>
<evidence type="ECO:0000313" key="4">
    <source>
        <dbReference type="EMBL" id="AKA68953.1"/>
    </source>
</evidence>
<evidence type="ECO:0000259" key="3">
    <source>
        <dbReference type="PROSITE" id="PS50111"/>
    </source>
</evidence>
<evidence type="ECO:0000256" key="2">
    <source>
        <dbReference type="PROSITE-ProRule" id="PRU00284"/>
    </source>
</evidence>
<gene>
    <name evidence="4" type="ORF">CSCA_1828</name>
</gene>
<dbReference type="SUPFAM" id="SSF58104">
    <property type="entry name" value="Methyl-accepting chemotaxis protein (MCP) signaling domain"/>
    <property type="match status" value="1"/>
</dbReference>
<dbReference type="PANTHER" id="PTHR32089">
    <property type="entry name" value="METHYL-ACCEPTING CHEMOTAXIS PROTEIN MCPB"/>
    <property type="match status" value="1"/>
</dbReference>
<dbReference type="SMART" id="SM00283">
    <property type="entry name" value="MA"/>
    <property type="match status" value="1"/>
</dbReference>
<dbReference type="KEGG" id="csq:CSCA_1828"/>
<name>A0A0E3M7L7_CLOSL</name>
<dbReference type="Gene3D" id="1.10.287.950">
    <property type="entry name" value="Methyl-accepting chemotaxis protein"/>
    <property type="match status" value="1"/>
</dbReference>
<feature type="domain" description="Methyl-accepting transducer" evidence="3">
    <location>
        <begin position="60"/>
        <end position="296"/>
    </location>
</feature>
<protein>
    <submittedName>
        <fullName evidence="4">Methyl-accepting chemotaxis sensory transducer</fullName>
    </submittedName>
</protein>
<dbReference type="Gene3D" id="1.20.120.30">
    <property type="entry name" value="Aspartate receptor, ligand-binding domain"/>
    <property type="match status" value="1"/>
</dbReference>
<dbReference type="PROSITE" id="PS50111">
    <property type="entry name" value="CHEMOTAXIS_TRANSDUC_2"/>
    <property type="match status" value="1"/>
</dbReference>
<sequence length="472" mass="53093">MFKEKIKIKNIEKILEEYSEDSADPVRSIKYKFKAVNKVAPLIRKMIKGVIDVAINISSFNLKLKYRSNELTSKSKKLNNYTNEIKDVIHEVNENMIEISNNATEYASSVEDISFQANSLLNLNESNNKSLDKVNDLKDDVLNYSLSMESDINVLFEFITNMENTVDGIKQISEQTNLLALNASIEAARAGEHGKGFAVVAEEVRKLADVTKEQLVFISTLMNNIKEASAKSKGSISETKNVIFNMSDSINSMSKSIEESRESIKLVSSNIVQVASTSQEISSSIEFVSDEIQALINNTDNINDVSEEVSMEAIEISNMGDYIAKIENDVSNLAKLSNGIFDENNFKLDNITFINVMNNAISAHIDWINLLEDMADKMYIKPLQTDGHKCGLGHFYQSVIPRDKDIKIIWDEIDSIHIELHEIGNIVIDKIRSGNREEAVNNAKRAKKISLEIIEMLNKIKNKVSDNDKSVF</sequence>
<dbReference type="Proteomes" id="UP000033115">
    <property type="component" value="Chromosome"/>
</dbReference>
<dbReference type="GO" id="GO:0016020">
    <property type="term" value="C:membrane"/>
    <property type="evidence" value="ECO:0007669"/>
    <property type="project" value="InterPro"/>
</dbReference>
<keyword evidence="1 2" id="KW-0807">Transducer</keyword>
<dbReference type="Pfam" id="PF00015">
    <property type="entry name" value="MCPsignal"/>
    <property type="match status" value="1"/>
</dbReference>
<keyword evidence="5" id="KW-1185">Reference proteome</keyword>
<evidence type="ECO:0000313" key="5">
    <source>
        <dbReference type="Proteomes" id="UP000033115"/>
    </source>
</evidence>
<dbReference type="STRING" id="1548.CSCA_1828"/>
<reference evidence="4 5" key="1">
    <citation type="journal article" date="2015" name="J. Biotechnol.">
        <title>Complete genome sequence of a malodorant-producing acetogen, Clostridium scatologenes ATCC 25775(T).</title>
        <authorList>
            <person name="Zhu Z."/>
            <person name="Guo T."/>
            <person name="Zheng H."/>
            <person name="Song T."/>
            <person name="Ouyang P."/>
            <person name="Xie J."/>
        </authorList>
    </citation>
    <scope>NUCLEOTIDE SEQUENCE [LARGE SCALE GENOMIC DNA]</scope>
    <source>
        <strain evidence="4 5">ATCC 25775</strain>
    </source>
</reference>
<dbReference type="GO" id="GO:0007165">
    <property type="term" value="P:signal transduction"/>
    <property type="evidence" value="ECO:0007669"/>
    <property type="project" value="UniProtKB-KW"/>
</dbReference>
<dbReference type="PANTHER" id="PTHR32089:SF112">
    <property type="entry name" value="LYSOZYME-LIKE PROTEIN-RELATED"/>
    <property type="match status" value="1"/>
</dbReference>
<organism evidence="4 5">
    <name type="scientific">Clostridium scatologenes</name>
    <dbReference type="NCBI Taxonomy" id="1548"/>
    <lineage>
        <taxon>Bacteria</taxon>
        <taxon>Bacillati</taxon>
        <taxon>Bacillota</taxon>
        <taxon>Clostridia</taxon>
        <taxon>Eubacteriales</taxon>
        <taxon>Clostridiaceae</taxon>
        <taxon>Clostridium</taxon>
    </lineage>
</organism>
<proteinExistence type="predicted"/>
<evidence type="ECO:0000256" key="1">
    <source>
        <dbReference type="ARBA" id="ARBA00023224"/>
    </source>
</evidence>
<dbReference type="InterPro" id="IPR004089">
    <property type="entry name" value="MCPsignal_dom"/>
</dbReference>